<dbReference type="OrthoDB" id="8562329at2"/>
<organism evidence="5 8">
    <name type="scientific">Pseudoduganella albidiflava</name>
    <dbReference type="NCBI Taxonomy" id="321983"/>
    <lineage>
        <taxon>Bacteria</taxon>
        <taxon>Pseudomonadati</taxon>
        <taxon>Pseudomonadota</taxon>
        <taxon>Betaproteobacteria</taxon>
        <taxon>Burkholderiales</taxon>
        <taxon>Oxalobacteraceae</taxon>
        <taxon>Telluria group</taxon>
        <taxon>Pseudoduganella</taxon>
    </lineage>
</organism>
<gene>
    <name evidence="5" type="primary">mdcG</name>
    <name evidence="6" type="ORF">EYF70_18490</name>
    <name evidence="5" type="ORF">GCM10007387_24120</name>
</gene>
<dbReference type="Proteomes" id="UP000628442">
    <property type="component" value="Unassembled WGS sequence"/>
</dbReference>
<sequence length="226" mass="23797">MFARHDLVWLAERGWRQVRAGVAPEVLMALDAWRNAGWPAVVRRAEVDAAPGQVAIGFALPPRPGDGRKVRIGACVDMTDIVRRAPALPLVDALGAVPDGWRAALVALAREAGGAGLDLAVYGSVALAALTGQRYVTPASDIDLLLRPADRAQLAAGLALVARLAARLPLDGEVVFPDGRAVAWKELRMALGATPGTRVLAKSLERVALAVADDLLATLEDARCLN</sequence>
<feature type="domain" description="Phosphoribosyl-dephospho-CoA transferase MdcG N-terminal" evidence="4">
    <location>
        <begin position="4"/>
        <end position="85"/>
    </location>
</feature>
<reference evidence="5" key="3">
    <citation type="submission" date="2022-12" db="EMBL/GenBank/DDBJ databases">
        <authorList>
            <person name="Sun Q."/>
            <person name="Kim S."/>
        </authorList>
    </citation>
    <scope>NUCLEOTIDE SEQUENCE</scope>
    <source>
        <strain evidence="5">KCTC 12343</strain>
    </source>
</reference>
<accession>A0A411X0W3</accession>
<dbReference type="Proteomes" id="UP000292307">
    <property type="component" value="Chromosome"/>
</dbReference>
<evidence type="ECO:0000259" key="4">
    <source>
        <dbReference type="Pfam" id="PF20866"/>
    </source>
</evidence>
<evidence type="ECO:0000313" key="8">
    <source>
        <dbReference type="Proteomes" id="UP000628442"/>
    </source>
</evidence>
<reference evidence="5" key="1">
    <citation type="journal article" date="2014" name="Int. J. Syst. Evol. Microbiol.">
        <title>Complete genome sequence of Corynebacterium casei LMG S-19264T (=DSM 44701T), isolated from a smear-ripened cheese.</title>
        <authorList>
            <consortium name="US DOE Joint Genome Institute (JGI-PGF)"/>
            <person name="Walter F."/>
            <person name="Albersmeier A."/>
            <person name="Kalinowski J."/>
            <person name="Ruckert C."/>
        </authorList>
    </citation>
    <scope>NUCLEOTIDE SEQUENCE</scope>
    <source>
        <strain evidence="5">KCTC 12343</strain>
    </source>
</reference>
<feature type="domain" description="Phosphoribosyl-dephospho-CoA transferase MdcG C-terminal" evidence="3">
    <location>
        <begin position="91"/>
        <end position="210"/>
    </location>
</feature>
<keyword evidence="2" id="KW-0548">Nucleotidyltransferase</keyword>
<dbReference type="EMBL" id="CP036401">
    <property type="protein sequence ID" value="QBI02611.1"/>
    <property type="molecule type" value="Genomic_DNA"/>
</dbReference>
<dbReference type="EMBL" id="BMWV01000005">
    <property type="protein sequence ID" value="GGY41361.1"/>
    <property type="molecule type" value="Genomic_DNA"/>
</dbReference>
<reference evidence="6 7" key="2">
    <citation type="submission" date="2019-02" db="EMBL/GenBank/DDBJ databases">
        <title>Draft Genome Sequences of Six Type Strains of the Genus Massilia.</title>
        <authorList>
            <person name="Miess H."/>
            <person name="Frediansyhah A."/>
            <person name="Gross H."/>
        </authorList>
    </citation>
    <scope>NUCLEOTIDE SEQUENCE [LARGE SCALE GENOMIC DNA]</scope>
    <source>
        <strain evidence="6 7">DSM 17472</strain>
    </source>
</reference>
<evidence type="ECO:0000259" key="3">
    <source>
        <dbReference type="Pfam" id="PF10620"/>
    </source>
</evidence>
<protein>
    <submittedName>
        <fullName evidence="6">Malonate decarboxylase holo-[acyl-carrier-protein] synthase</fullName>
    </submittedName>
    <submittedName>
        <fullName evidence="5">Phosphoribosyl-dephospho-CoA transferase</fullName>
    </submittedName>
</protein>
<keyword evidence="7" id="KW-1185">Reference proteome</keyword>
<dbReference type="GO" id="GO:0016779">
    <property type="term" value="F:nucleotidyltransferase activity"/>
    <property type="evidence" value="ECO:0007669"/>
    <property type="project" value="UniProtKB-KW"/>
</dbReference>
<evidence type="ECO:0000256" key="2">
    <source>
        <dbReference type="ARBA" id="ARBA00022695"/>
    </source>
</evidence>
<dbReference type="AlphaFoldDB" id="A0A411X0W3"/>
<evidence type="ECO:0000313" key="6">
    <source>
        <dbReference type="EMBL" id="QBI02611.1"/>
    </source>
</evidence>
<evidence type="ECO:0000313" key="5">
    <source>
        <dbReference type="EMBL" id="GGY41361.1"/>
    </source>
</evidence>
<dbReference type="Pfam" id="PF10620">
    <property type="entry name" value="MdcG"/>
    <property type="match status" value="1"/>
</dbReference>
<name>A0A411X0W3_9BURK</name>
<evidence type="ECO:0000256" key="1">
    <source>
        <dbReference type="ARBA" id="ARBA00022679"/>
    </source>
</evidence>
<dbReference type="InterPro" id="IPR048903">
    <property type="entry name" value="MdcG_N"/>
</dbReference>
<dbReference type="NCBIfam" id="TIGR03135">
    <property type="entry name" value="malonate_mdcG"/>
    <property type="match status" value="1"/>
</dbReference>
<dbReference type="InterPro" id="IPR049180">
    <property type="entry name" value="MdcG_C"/>
</dbReference>
<dbReference type="InterPro" id="IPR017557">
    <property type="entry name" value="Holo-ACP_synthase"/>
</dbReference>
<proteinExistence type="predicted"/>
<keyword evidence="1 5" id="KW-0808">Transferase</keyword>
<dbReference type="Pfam" id="PF20866">
    <property type="entry name" value="MdcG_N"/>
    <property type="match status" value="1"/>
</dbReference>
<evidence type="ECO:0000313" key="7">
    <source>
        <dbReference type="Proteomes" id="UP000292307"/>
    </source>
</evidence>
<dbReference type="RefSeq" id="WP_131146722.1">
    <property type="nucleotide sequence ID" value="NZ_BMWV01000005.1"/>
</dbReference>